<sequence length="757" mass="81637">MTRPAAMLPISFCLGLLSFGLLGSTVSAFDPRSDNNLVNYWGQNSYGAAGGDMRFWQKPLGDYCQNSGTEDVIVLAFLHVFNSATRGLPRMDLSNQCEPNAAFPGTGLLHCPRTGQGVKMCQSKGKAVILSLGGAAGAYGFSDNAEAKDFAHTIWNLFLGGSSGTRPLDDAILDGVDLDIEGGSAVGYPAFIAELRSLFATDSRKQYYITAAPQCPFPDAYLGATLQTAWVDMIFVQYYNNYCGTQAYGSINFNFGQWDNWAKTISVNKNVKVYLGVPASRTAANAGYVGIERLEEIMDSVRCKYSSFGGVMMWDISQSYGNLEPGTEYSVAAAKRLKRPRSIVCGSDSPAGAPPSAPMSSPKSAPQPTPSAPSPPTVSAPTSTAAPPTASASASMPALPSSVPASTPAPPTSSAPVPTPSAPNPPTDNQEPSLCPVKGAPCTPPTNGAFVCDGYNFATCLFDHWILQPCAPGTYCTPQGCNFINGPVKSCIEAEAERRAEVTMRTQMREAIDLMWGVFGNVVDTTWDSYTDVKEEEDEDDEDDEDDIALAQAADNDQQDDTSQNLPQQPLQQQQQQQQQPFTLPERVAHAEAQVNKAKDTFDDYLIDFVELEAGEDFVSFAVSPTEAETSKTFRTQVRIRTNGEAINPLWRVSFFVKPGDTVKSVSRGTFIQNGPRVFITSKPKEEAHKSMVVRFVIEGVRTVVDPLSDITNPDTVSPDSEPSQEQPAADMFAPQGLPDPAFAKFETKAIKARKLQ</sequence>
<feature type="compositionally biased region" description="Pro residues" evidence="9">
    <location>
        <begin position="365"/>
        <end position="378"/>
    </location>
</feature>
<evidence type="ECO:0000256" key="5">
    <source>
        <dbReference type="ARBA" id="ARBA00023277"/>
    </source>
</evidence>
<dbReference type="PROSITE" id="PS51910">
    <property type="entry name" value="GH18_2"/>
    <property type="match status" value="1"/>
</dbReference>
<gene>
    <name evidence="12" type="primary">CHT1_1</name>
    <name evidence="12" type="ORF">BGZ97_002929</name>
</gene>
<evidence type="ECO:0000259" key="11">
    <source>
        <dbReference type="PROSITE" id="PS51910"/>
    </source>
</evidence>
<keyword evidence="6 8" id="KW-0326">Glycosidase</keyword>
<evidence type="ECO:0000256" key="4">
    <source>
        <dbReference type="ARBA" id="ARBA00023024"/>
    </source>
</evidence>
<dbReference type="PANTHER" id="PTHR45708:SF49">
    <property type="entry name" value="ENDOCHITINASE"/>
    <property type="match status" value="1"/>
</dbReference>
<dbReference type="EMBL" id="JAAAIN010000167">
    <property type="protein sequence ID" value="KAG0318998.1"/>
    <property type="molecule type" value="Genomic_DNA"/>
</dbReference>
<evidence type="ECO:0000256" key="8">
    <source>
        <dbReference type="RuleBase" id="RU000489"/>
    </source>
</evidence>
<dbReference type="InterPro" id="IPR017853">
    <property type="entry name" value="GH"/>
</dbReference>
<feature type="compositionally biased region" description="Low complexity" evidence="9">
    <location>
        <begin position="556"/>
        <end position="581"/>
    </location>
</feature>
<evidence type="ECO:0000256" key="2">
    <source>
        <dbReference type="ARBA" id="ARBA00012729"/>
    </source>
</evidence>
<reference evidence="12" key="1">
    <citation type="journal article" date="2020" name="Fungal Divers.">
        <title>Resolving the Mortierellaceae phylogeny through synthesis of multi-gene phylogenetics and phylogenomics.</title>
        <authorList>
            <person name="Vandepol N."/>
            <person name="Liber J."/>
            <person name="Desiro A."/>
            <person name="Na H."/>
            <person name="Kennedy M."/>
            <person name="Barry K."/>
            <person name="Grigoriev I.V."/>
            <person name="Miller A.N."/>
            <person name="O'Donnell K."/>
            <person name="Stajich J.E."/>
            <person name="Bonito G."/>
        </authorList>
    </citation>
    <scope>NUCLEOTIDE SEQUENCE</scope>
    <source>
        <strain evidence="12">NVP60</strain>
    </source>
</reference>
<keyword evidence="4" id="KW-0146">Chitin degradation</keyword>
<dbReference type="AlphaFoldDB" id="A0A9P6RJL2"/>
<keyword evidence="5" id="KW-0119">Carbohydrate metabolism</keyword>
<feature type="region of interest" description="Disordered" evidence="9">
    <location>
        <begin position="343"/>
        <end position="432"/>
    </location>
</feature>
<keyword evidence="13" id="KW-1185">Reference proteome</keyword>
<feature type="compositionally biased region" description="Polar residues" evidence="9">
    <location>
        <begin position="710"/>
        <end position="727"/>
    </location>
</feature>
<dbReference type="InterPro" id="IPR045321">
    <property type="entry name" value="Cts1-like"/>
</dbReference>
<evidence type="ECO:0000256" key="3">
    <source>
        <dbReference type="ARBA" id="ARBA00022801"/>
    </source>
</evidence>
<comment type="catalytic activity">
    <reaction evidence="1">
        <text>Random endo-hydrolysis of N-acetyl-beta-D-glucosaminide (1-&gt;4)-beta-linkages in chitin and chitodextrins.</text>
        <dbReference type="EC" id="3.2.1.14"/>
    </reaction>
</comment>
<evidence type="ECO:0000256" key="1">
    <source>
        <dbReference type="ARBA" id="ARBA00000822"/>
    </source>
</evidence>
<dbReference type="PROSITE" id="PS01095">
    <property type="entry name" value="GH18_1"/>
    <property type="match status" value="1"/>
</dbReference>
<dbReference type="Proteomes" id="UP000823405">
    <property type="component" value="Unassembled WGS sequence"/>
</dbReference>
<feature type="chain" id="PRO_5040219185" description="chitinase" evidence="10">
    <location>
        <begin position="29"/>
        <end position="757"/>
    </location>
</feature>
<feature type="domain" description="GH18" evidence="11">
    <location>
        <begin position="35"/>
        <end position="340"/>
    </location>
</feature>
<dbReference type="CDD" id="cd02877">
    <property type="entry name" value="GH18_hevamine_XipI_class_III"/>
    <property type="match status" value="1"/>
</dbReference>
<feature type="region of interest" description="Disordered" evidence="9">
    <location>
        <begin position="709"/>
        <end position="734"/>
    </location>
</feature>
<dbReference type="InterPro" id="IPR001223">
    <property type="entry name" value="Glyco_hydro18_cat"/>
</dbReference>
<evidence type="ECO:0000313" key="13">
    <source>
        <dbReference type="Proteomes" id="UP000823405"/>
    </source>
</evidence>
<dbReference type="Pfam" id="PF00704">
    <property type="entry name" value="Glyco_hydro_18"/>
    <property type="match status" value="1"/>
</dbReference>
<keyword evidence="10" id="KW-0732">Signal</keyword>
<dbReference type="GO" id="GO:0008843">
    <property type="term" value="F:endochitinase activity"/>
    <property type="evidence" value="ECO:0007669"/>
    <property type="project" value="UniProtKB-EC"/>
</dbReference>
<evidence type="ECO:0000256" key="10">
    <source>
        <dbReference type="SAM" id="SignalP"/>
    </source>
</evidence>
<dbReference type="EC" id="3.2.1.14" evidence="2"/>
<protein>
    <recommendedName>
        <fullName evidence="2">chitinase</fullName>
        <ecNumber evidence="2">3.2.1.14</ecNumber>
    </recommendedName>
</protein>
<dbReference type="GO" id="GO:0006032">
    <property type="term" value="P:chitin catabolic process"/>
    <property type="evidence" value="ECO:0007669"/>
    <property type="project" value="UniProtKB-KW"/>
</dbReference>
<feature type="region of interest" description="Disordered" evidence="9">
    <location>
        <begin position="556"/>
        <end position="583"/>
    </location>
</feature>
<dbReference type="GO" id="GO:0000272">
    <property type="term" value="P:polysaccharide catabolic process"/>
    <property type="evidence" value="ECO:0007669"/>
    <property type="project" value="UniProtKB-KW"/>
</dbReference>
<proteinExistence type="predicted"/>
<evidence type="ECO:0000313" key="12">
    <source>
        <dbReference type="EMBL" id="KAG0318998.1"/>
    </source>
</evidence>
<accession>A0A9P6RJL2</accession>
<feature type="compositionally biased region" description="Low complexity" evidence="9">
    <location>
        <begin position="379"/>
        <end position="406"/>
    </location>
</feature>
<keyword evidence="7" id="KW-0624">Polysaccharide degradation</keyword>
<feature type="compositionally biased region" description="Pro residues" evidence="9">
    <location>
        <begin position="407"/>
        <end position="426"/>
    </location>
</feature>
<dbReference type="OrthoDB" id="6020543at2759"/>
<dbReference type="GO" id="GO:0005576">
    <property type="term" value="C:extracellular region"/>
    <property type="evidence" value="ECO:0007669"/>
    <property type="project" value="TreeGrafter"/>
</dbReference>
<dbReference type="Gene3D" id="3.20.20.80">
    <property type="entry name" value="Glycosidases"/>
    <property type="match status" value="1"/>
</dbReference>
<comment type="caution">
    <text evidence="12">The sequence shown here is derived from an EMBL/GenBank/DDBJ whole genome shotgun (WGS) entry which is preliminary data.</text>
</comment>
<dbReference type="InterPro" id="IPR001579">
    <property type="entry name" value="Glyco_hydro_18_chit_AS"/>
</dbReference>
<keyword evidence="3 8" id="KW-0378">Hydrolase</keyword>
<dbReference type="SUPFAM" id="SSF51445">
    <property type="entry name" value="(Trans)glycosidases"/>
    <property type="match status" value="1"/>
</dbReference>
<evidence type="ECO:0000256" key="7">
    <source>
        <dbReference type="ARBA" id="ARBA00023326"/>
    </source>
</evidence>
<dbReference type="InterPro" id="IPR050542">
    <property type="entry name" value="Glycosyl_Hydrlase18_Chitinase"/>
</dbReference>
<name>A0A9P6RJL2_9FUNG</name>
<feature type="signal peptide" evidence="10">
    <location>
        <begin position="1"/>
        <end position="28"/>
    </location>
</feature>
<evidence type="ECO:0000256" key="9">
    <source>
        <dbReference type="SAM" id="MobiDB-lite"/>
    </source>
</evidence>
<evidence type="ECO:0000256" key="6">
    <source>
        <dbReference type="ARBA" id="ARBA00023295"/>
    </source>
</evidence>
<dbReference type="PANTHER" id="PTHR45708">
    <property type="entry name" value="ENDOCHITINASE"/>
    <property type="match status" value="1"/>
</dbReference>
<organism evidence="12 13">
    <name type="scientific">Linnemannia gamsii</name>
    <dbReference type="NCBI Taxonomy" id="64522"/>
    <lineage>
        <taxon>Eukaryota</taxon>
        <taxon>Fungi</taxon>
        <taxon>Fungi incertae sedis</taxon>
        <taxon>Mucoromycota</taxon>
        <taxon>Mortierellomycotina</taxon>
        <taxon>Mortierellomycetes</taxon>
        <taxon>Mortierellales</taxon>
        <taxon>Mortierellaceae</taxon>
        <taxon>Linnemannia</taxon>
    </lineage>
</organism>